<keyword evidence="5" id="KW-0472">Membrane</keyword>
<evidence type="ECO:0000256" key="4">
    <source>
        <dbReference type="ARBA" id="ARBA00022729"/>
    </source>
</evidence>
<keyword evidence="5" id="KW-1133">Transmembrane helix</keyword>
<dbReference type="EMBL" id="JACJID010000001">
    <property type="protein sequence ID" value="MBA8924731.1"/>
    <property type="molecule type" value="Genomic_DNA"/>
</dbReference>
<dbReference type="InterPro" id="IPR000914">
    <property type="entry name" value="SBP_5_dom"/>
</dbReference>
<feature type="domain" description="Solute-binding protein family 5" evidence="7">
    <location>
        <begin position="81"/>
        <end position="452"/>
    </location>
</feature>
<sequence>MRMRRIGVCLAVAACAALGTPAVTGVGAPQAHAADSKVLRVAVTTAVASLNPFLAYHQADTEIGRMMYEFLTAYDQTDQHPVPGLAESWQVGTDKLTWTFKIRQGMKWSDDKPITAKDVAFTYNLMLTNAVARTANGNFVSNFDTVTAPDDTTLVVRTKQPQATMLALDVPIVPEHVWASKVDKLVNYTNLDFPVVGSGPFTLVDYKPDQYVKLKANPNFWRGKATVDEVDFYHYDNTDAAAQALIKGDVDLVSKLTAAQFDTLKGKDGITTNKAVGRRFNDLIINPGAQTNTRQPIGDGNPALRDVKLRQAIAQAIDAKTLVDKSYGGYAEPGSSYIPPVFSKWSTNQQRTFDLAAANRTLDEAGYRKGPDGKRLDKEGKPLTLRLIGDSGQPTDNPNGQYLKSWLGQLGIPVDVQLVSGDKLGDVTTAGNYDLSFSTWGVNPDPDAVLTLQTCAALPDAEGKSGTTETFTCDEQYDQLYKAQLSELDEGKRVQEVKQAQQRLAELATSVTFAYPDQLEAYRSDRFSSFAVQPNPGGVITGQNGYWGYYKAVPAAAGTSSGVTPTGLVIGIVVAVVVVAGVVLLVVSRRRKSTADERE</sequence>
<accession>A0ABR6BCX6</accession>
<keyword evidence="9" id="KW-1185">Reference proteome</keyword>
<gene>
    <name evidence="8" type="ORF">BC739_001928</name>
</gene>
<feature type="signal peptide" evidence="6">
    <location>
        <begin position="1"/>
        <end position="33"/>
    </location>
</feature>
<dbReference type="CDD" id="cd00995">
    <property type="entry name" value="PBP2_NikA_DppA_OppA_like"/>
    <property type="match status" value="1"/>
</dbReference>
<evidence type="ECO:0000259" key="7">
    <source>
        <dbReference type="Pfam" id="PF00496"/>
    </source>
</evidence>
<dbReference type="Pfam" id="PF00496">
    <property type="entry name" value="SBP_bac_5"/>
    <property type="match status" value="1"/>
</dbReference>
<dbReference type="PANTHER" id="PTHR30290:SF10">
    <property type="entry name" value="PERIPLASMIC OLIGOPEPTIDE-BINDING PROTEIN-RELATED"/>
    <property type="match status" value="1"/>
</dbReference>
<name>A0ABR6BCX6_9PSEU</name>
<dbReference type="Gene3D" id="3.40.190.10">
    <property type="entry name" value="Periplasmic binding protein-like II"/>
    <property type="match status" value="1"/>
</dbReference>
<keyword evidence="3" id="KW-0813">Transport</keyword>
<comment type="caution">
    <text evidence="8">The sequence shown here is derived from an EMBL/GenBank/DDBJ whole genome shotgun (WGS) entry which is preliminary data.</text>
</comment>
<evidence type="ECO:0000256" key="3">
    <source>
        <dbReference type="ARBA" id="ARBA00022448"/>
    </source>
</evidence>
<proteinExistence type="inferred from homology"/>
<evidence type="ECO:0000313" key="9">
    <source>
        <dbReference type="Proteomes" id="UP000517916"/>
    </source>
</evidence>
<evidence type="ECO:0000256" key="2">
    <source>
        <dbReference type="ARBA" id="ARBA00005695"/>
    </source>
</evidence>
<dbReference type="Proteomes" id="UP000517916">
    <property type="component" value="Unassembled WGS sequence"/>
</dbReference>
<feature type="chain" id="PRO_5046068161" evidence="6">
    <location>
        <begin position="34"/>
        <end position="599"/>
    </location>
</feature>
<reference evidence="8 9" key="1">
    <citation type="submission" date="2020-08" db="EMBL/GenBank/DDBJ databases">
        <title>Genomic Encyclopedia of Archaeal and Bacterial Type Strains, Phase II (KMG-II): from individual species to whole genera.</title>
        <authorList>
            <person name="Goeker M."/>
        </authorList>
    </citation>
    <scope>NUCLEOTIDE SEQUENCE [LARGE SCALE GENOMIC DNA]</scope>
    <source>
        <strain evidence="8 9">DSM 43850</strain>
    </source>
</reference>
<comment type="subcellular location">
    <subcellularLocation>
        <location evidence="1">Cell envelope</location>
    </subcellularLocation>
</comment>
<evidence type="ECO:0000256" key="5">
    <source>
        <dbReference type="SAM" id="Phobius"/>
    </source>
</evidence>
<protein>
    <submittedName>
        <fullName evidence="8">Peptide/nickel transport system substrate-binding protein</fullName>
    </submittedName>
</protein>
<dbReference type="InterPro" id="IPR039424">
    <property type="entry name" value="SBP_5"/>
</dbReference>
<comment type="similarity">
    <text evidence="2">Belongs to the bacterial solute-binding protein 5 family.</text>
</comment>
<keyword evidence="5" id="KW-0812">Transmembrane</keyword>
<evidence type="ECO:0000256" key="6">
    <source>
        <dbReference type="SAM" id="SignalP"/>
    </source>
</evidence>
<dbReference type="InterPro" id="IPR030678">
    <property type="entry name" value="Peptide/Ni-bd"/>
</dbReference>
<dbReference type="PIRSF" id="PIRSF002741">
    <property type="entry name" value="MppA"/>
    <property type="match status" value="1"/>
</dbReference>
<evidence type="ECO:0000313" key="8">
    <source>
        <dbReference type="EMBL" id="MBA8924731.1"/>
    </source>
</evidence>
<organism evidence="8 9">
    <name type="scientific">Kutzneria viridogrisea</name>
    <dbReference type="NCBI Taxonomy" id="47990"/>
    <lineage>
        <taxon>Bacteria</taxon>
        <taxon>Bacillati</taxon>
        <taxon>Actinomycetota</taxon>
        <taxon>Actinomycetes</taxon>
        <taxon>Pseudonocardiales</taxon>
        <taxon>Pseudonocardiaceae</taxon>
        <taxon>Kutzneria</taxon>
    </lineage>
</organism>
<dbReference type="PANTHER" id="PTHR30290">
    <property type="entry name" value="PERIPLASMIC BINDING COMPONENT OF ABC TRANSPORTER"/>
    <property type="match status" value="1"/>
</dbReference>
<keyword evidence="4 6" id="KW-0732">Signal</keyword>
<dbReference type="Gene3D" id="3.10.105.10">
    <property type="entry name" value="Dipeptide-binding Protein, Domain 3"/>
    <property type="match status" value="1"/>
</dbReference>
<feature type="transmembrane region" description="Helical" evidence="5">
    <location>
        <begin position="568"/>
        <end position="588"/>
    </location>
</feature>
<dbReference type="RefSeq" id="WP_182836911.1">
    <property type="nucleotide sequence ID" value="NZ_BAAABQ010000001.1"/>
</dbReference>
<dbReference type="SUPFAM" id="SSF53850">
    <property type="entry name" value="Periplasmic binding protein-like II"/>
    <property type="match status" value="1"/>
</dbReference>
<evidence type="ECO:0000256" key="1">
    <source>
        <dbReference type="ARBA" id="ARBA00004196"/>
    </source>
</evidence>